<keyword evidence="2" id="KW-0812">Transmembrane</keyword>
<sequence>MSRQPPEQAPGDGDHNAQRSRARPDYHDPTAGIGGAPPAHSALTLRLVLATFGLVVCTVGAIWNAAADGPAWLTIVLAVLAALAVVDVGVIIRRKRRGEPG</sequence>
<gene>
    <name evidence="3" type="ORF">FNH13_04020</name>
</gene>
<dbReference type="AlphaFoldDB" id="A0A516G7X6"/>
<dbReference type="OrthoDB" id="3576268at2"/>
<protein>
    <submittedName>
        <fullName evidence="3">Uncharacterized protein</fullName>
    </submittedName>
</protein>
<proteinExistence type="predicted"/>
<evidence type="ECO:0000313" key="4">
    <source>
        <dbReference type="Proteomes" id="UP000315395"/>
    </source>
</evidence>
<keyword evidence="4" id="KW-1185">Reference proteome</keyword>
<dbReference type="InterPro" id="IPR045924">
    <property type="entry name" value="DUF6343"/>
</dbReference>
<evidence type="ECO:0000256" key="2">
    <source>
        <dbReference type="SAM" id="Phobius"/>
    </source>
</evidence>
<dbReference type="Pfam" id="PF19870">
    <property type="entry name" value="DUF6343"/>
    <property type="match status" value="1"/>
</dbReference>
<dbReference type="EMBL" id="CP041616">
    <property type="protein sequence ID" value="QDO87605.1"/>
    <property type="molecule type" value="Genomic_DNA"/>
</dbReference>
<keyword evidence="2" id="KW-0472">Membrane</keyword>
<name>A0A516G7X6_9MICO</name>
<evidence type="ECO:0000256" key="1">
    <source>
        <dbReference type="SAM" id="MobiDB-lite"/>
    </source>
</evidence>
<keyword evidence="2" id="KW-1133">Transmembrane helix</keyword>
<dbReference type="RefSeq" id="WP_143782282.1">
    <property type="nucleotide sequence ID" value="NZ_CP041616.1"/>
</dbReference>
<evidence type="ECO:0000313" key="3">
    <source>
        <dbReference type="EMBL" id="QDO87605.1"/>
    </source>
</evidence>
<feature type="transmembrane region" description="Helical" evidence="2">
    <location>
        <begin position="47"/>
        <end position="66"/>
    </location>
</feature>
<dbReference type="Proteomes" id="UP000315395">
    <property type="component" value="Chromosome"/>
</dbReference>
<dbReference type="KEGG" id="orz:FNH13_04020"/>
<accession>A0A516G7X6</accession>
<feature type="compositionally biased region" description="Basic and acidic residues" evidence="1">
    <location>
        <begin position="12"/>
        <end position="28"/>
    </location>
</feature>
<feature type="region of interest" description="Disordered" evidence="1">
    <location>
        <begin position="1"/>
        <end position="35"/>
    </location>
</feature>
<reference evidence="3 4" key="1">
    <citation type="submission" date="2019-07" db="EMBL/GenBank/DDBJ databases">
        <title>complete genome sequencing of Ornithinimicrobium sp. H23M54.</title>
        <authorList>
            <person name="Bae J.-W."/>
            <person name="Lee S.-Y."/>
        </authorList>
    </citation>
    <scope>NUCLEOTIDE SEQUENCE [LARGE SCALE GENOMIC DNA]</scope>
    <source>
        <strain evidence="3 4">H23M54</strain>
    </source>
</reference>
<organism evidence="3 4">
    <name type="scientific">Ornithinimicrobium ciconiae</name>
    <dbReference type="NCBI Taxonomy" id="2594265"/>
    <lineage>
        <taxon>Bacteria</taxon>
        <taxon>Bacillati</taxon>
        <taxon>Actinomycetota</taxon>
        <taxon>Actinomycetes</taxon>
        <taxon>Micrococcales</taxon>
        <taxon>Ornithinimicrobiaceae</taxon>
        <taxon>Ornithinimicrobium</taxon>
    </lineage>
</organism>
<feature type="transmembrane region" description="Helical" evidence="2">
    <location>
        <begin position="72"/>
        <end position="92"/>
    </location>
</feature>